<dbReference type="OrthoDB" id="287168at2"/>
<reference evidence="1 2" key="1">
    <citation type="submission" date="2019-02" db="EMBL/GenBank/DDBJ databases">
        <title>Deep-cultivation of Planctomycetes and their phenomic and genomic characterization uncovers novel biology.</title>
        <authorList>
            <person name="Wiegand S."/>
            <person name="Jogler M."/>
            <person name="Boedeker C."/>
            <person name="Pinto D."/>
            <person name="Vollmers J."/>
            <person name="Rivas-Marin E."/>
            <person name="Kohn T."/>
            <person name="Peeters S.H."/>
            <person name="Heuer A."/>
            <person name="Rast P."/>
            <person name="Oberbeckmann S."/>
            <person name="Bunk B."/>
            <person name="Jeske O."/>
            <person name="Meyerdierks A."/>
            <person name="Storesund J.E."/>
            <person name="Kallscheuer N."/>
            <person name="Luecker S."/>
            <person name="Lage O.M."/>
            <person name="Pohl T."/>
            <person name="Merkel B.J."/>
            <person name="Hornburger P."/>
            <person name="Mueller R.-W."/>
            <person name="Bruemmer F."/>
            <person name="Labrenz M."/>
            <person name="Spormann A.M."/>
            <person name="Op den Camp H."/>
            <person name="Overmann J."/>
            <person name="Amann R."/>
            <person name="Jetten M.S.M."/>
            <person name="Mascher T."/>
            <person name="Medema M.H."/>
            <person name="Devos D.P."/>
            <person name="Kaster A.-K."/>
            <person name="Ovreas L."/>
            <person name="Rohde M."/>
            <person name="Galperin M.Y."/>
            <person name="Jogler C."/>
        </authorList>
    </citation>
    <scope>NUCLEOTIDE SEQUENCE [LARGE SCALE GENOMIC DNA]</scope>
    <source>
        <strain evidence="1 2">ETA_A8</strain>
    </source>
</reference>
<dbReference type="KEGG" id="aagg:ETAA8_40590"/>
<proteinExistence type="predicted"/>
<accession>A0A517YFE8</accession>
<sequence length="98" mass="10991">MNIYRYRFNESVPAEEIEAAILLAIWGCEALHGESQTRLDAAHFFDLESKTCIIDAGTDVGRDFCRLFVNFVRRECGDDSFEVERATTADALAPSKPS</sequence>
<gene>
    <name evidence="1" type="ORF">ETAA8_40590</name>
</gene>
<evidence type="ECO:0000313" key="2">
    <source>
        <dbReference type="Proteomes" id="UP000315017"/>
    </source>
</evidence>
<dbReference type="RefSeq" id="WP_145092056.1">
    <property type="nucleotide sequence ID" value="NZ_CP036274.1"/>
</dbReference>
<protein>
    <submittedName>
        <fullName evidence="1">Uncharacterized protein</fullName>
    </submittedName>
</protein>
<name>A0A517YFE8_9BACT</name>
<dbReference type="AlphaFoldDB" id="A0A517YFE8"/>
<dbReference type="EMBL" id="CP036274">
    <property type="protein sequence ID" value="QDU28953.1"/>
    <property type="molecule type" value="Genomic_DNA"/>
</dbReference>
<organism evidence="1 2">
    <name type="scientific">Anatilimnocola aggregata</name>
    <dbReference type="NCBI Taxonomy" id="2528021"/>
    <lineage>
        <taxon>Bacteria</taxon>
        <taxon>Pseudomonadati</taxon>
        <taxon>Planctomycetota</taxon>
        <taxon>Planctomycetia</taxon>
        <taxon>Pirellulales</taxon>
        <taxon>Pirellulaceae</taxon>
        <taxon>Anatilimnocola</taxon>
    </lineage>
</organism>
<keyword evidence="2" id="KW-1185">Reference proteome</keyword>
<dbReference type="Proteomes" id="UP000315017">
    <property type="component" value="Chromosome"/>
</dbReference>
<evidence type="ECO:0000313" key="1">
    <source>
        <dbReference type="EMBL" id="QDU28953.1"/>
    </source>
</evidence>